<dbReference type="Pfam" id="PF00467">
    <property type="entry name" value="KOW"/>
    <property type="match status" value="1"/>
</dbReference>
<keyword evidence="3 5" id="KW-0687">Ribonucleoprotein</keyword>
<dbReference type="InterPro" id="IPR014722">
    <property type="entry name" value="Rib_uL2_dom2"/>
</dbReference>
<dbReference type="GO" id="GO:0005840">
    <property type="term" value="C:ribosome"/>
    <property type="evidence" value="ECO:0007669"/>
    <property type="project" value="UniProtKB-KW"/>
</dbReference>
<evidence type="ECO:0000256" key="4">
    <source>
        <dbReference type="ARBA" id="ARBA00035206"/>
    </source>
</evidence>
<accession>I6YAZ5</accession>
<evidence type="ECO:0000313" key="7">
    <source>
        <dbReference type="EMBL" id="AFN65141.1"/>
    </source>
</evidence>
<dbReference type="HOGENOM" id="CLU_093315_2_2_14"/>
<evidence type="ECO:0000256" key="1">
    <source>
        <dbReference type="ARBA" id="ARBA00010618"/>
    </source>
</evidence>
<comment type="subunit">
    <text evidence="5">Part of the 50S ribosomal subunit.</text>
</comment>
<comment type="function">
    <text evidence="5">One of the proteins that surrounds the polypeptide exit tunnel on the outside of the subunit.</text>
</comment>
<sequence>MYSSMNRLRKGDQVRVTRGALKGKEGKIKEILLGKERALVEGVGKYQCYQKGRGMVEREREIHLSNLALITNDKKKEIYKVSFVIKEGKKERVPRESTKEEKS</sequence>
<gene>
    <name evidence="5 7" type="primary">rplX</name>
    <name evidence="7" type="ordered locus">WEN_01740</name>
</gene>
<dbReference type="Gene3D" id="2.30.30.30">
    <property type="match status" value="1"/>
</dbReference>
<dbReference type="SUPFAM" id="SSF50104">
    <property type="entry name" value="Translation proteins SH3-like domain"/>
    <property type="match status" value="1"/>
</dbReference>
<dbReference type="GO" id="GO:0006412">
    <property type="term" value="P:translation"/>
    <property type="evidence" value="ECO:0007669"/>
    <property type="project" value="UniProtKB-UniRule"/>
</dbReference>
<comment type="similarity">
    <text evidence="1 5">Belongs to the universal ribosomal protein uL24 family.</text>
</comment>
<dbReference type="GO" id="GO:0003735">
    <property type="term" value="F:structural constituent of ribosome"/>
    <property type="evidence" value="ECO:0007669"/>
    <property type="project" value="InterPro"/>
</dbReference>
<name>I6YAZ5_MYCWM</name>
<proteinExistence type="inferred from homology"/>
<protein>
    <recommendedName>
        <fullName evidence="4 5">Large ribosomal subunit protein uL24</fullName>
    </recommendedName>
</protein>
<feature type="domain" description="KOW" evidence="6">
    <location>
        <begin position="7"/>
        <end position="34"/>
    </location>
</feature>
<keyword evidence="5" id="KW-0699">rRNA-binding</keyword>
<dbReference type="InterPro" id="IPR003256">
    <property type="entry name" value="Ribosomal_uL24"/>
</dbReference>
<keyword evidence="5" id="KW-0694">RNA-binding</keyword>
<dbReference type="EMBL" id="CP003703">
    <property type="protein sequence ID" value="AFN65141.1"/>
    <property type="molecule type" value="Genomic_DNA"/>
</dbReference>
<dbReference type="AlphaFoldDB" id="I6YAZ5"/>
<organism evidence="7 8">
    <name type="scientific">Mycoplasma wenyonii (strain Massachusetts)</name>
    <name type="common">Eperythrozoon wenyonii</name>
    <dbReference type="NCBI Taxonomy" id="1197325"/>
    <lineage>
        <taxon>Bacteria</taxon>
        <taxon>Bacillati</taxon>
        <taxon>Mycoplasmatota</taxon>
        <taxon>Mollicutes</taxon>
        <taxon>Mycoplasmataceae</taxon>
        <taxon>Mycoplasma</taxon>
    </lineage>
</organism>
<evidence type="ECO:0000256" key="3">
    <source>
        <dbReference type="ARBA" id="ARBA00023274"/>
    </source>
</evidence>
<reference evidence="7 8" key="1">
    <citation type="journal article" date="2012" name="J. Bacteriol.">
        <title>Complete genome sequence of Mycoplasma wenyonii strain Massachusetts.</title>
        <authorList>
            <person name="Dos Santos A.P."/>
            <person name="Guimaraes A.M."/>
            <person name="do Nascimento N.C."/>
            <person name="Sanmiguel P.J."/>
            <person name="Messick J.B."/>
        </authorList>
    </citation>
    <scope>NUCLEOTIDE SEQUENCE [LARGE SCALE GENOMIC DNA]</scope>
    <source>
        <strain evidence="7 8">Massachusetts</strain>
    </source>
</reference>
<evidence type="ECO:0000256" key="2">
    <source>
        <dbReference type="ARBA" id="ARBA00022980"/>
    </source>
</evidence>
<dbReference type="InterPro" id="IPR057264">
    <property type="entry name" value="Ribosomal_uL24_C"/>
</dbReference>
<dbReference type="GO" id="GO:0019843">
    <property type="term" value="F:rRNA binding"/>
    <property type="evidence" value="ECO:0007669"/>
    <property type="project" value="UniProtKB-UniRule"/>
</dbReference>
<dbReference type="Proteomes" id="UP000009005">
    <property type="component" value="Chromosome"/>
</dbReference>
<dbReference type="InterPro" id="IPR041988">
    <property type="entry name" value="Ribosomal_uL24_KOW"/>
</dbReference>
<dbReference type="PANTHER" id="PTHR12903">
    <property type="entry name" value="MITOCHONDRIAL RIBOSOMAL PROTEIN L24"/>
    <property type="match status" value="1"/>
</dbReference>
<keyword evidence="8" id="KW-1185">Reference proteome</keyword>
<comment type="function">
    <text evidence="5">One of two assembly initiator proteins, it binds directly to the 5'-end of the 23S rRNA, where it nucleates assembly of the 50S subunit.</text>
</comment>
<keyword evidence="2 5" id="KW-0689">Ribosomal protein</keyword>
<dbReference type="InterPro" id="IPR005824">
    <property type="entry name" value="KOW"/>
</dbReference>
<dbReference type="HAMAP" id="MF_01326_B">
    <property type="entry name" value="Ribosomal_uL24_B"/>
    <property type="match status" value="1"/>
</dbReference>
<dbReference type="SMART" id="SM00739">
    <property type="entry name" value="KOW"/>
    <property type="match status" value="1"/>
</dbReference>
<dbReference type="Pfam" id="PF17136">
    <property type="entry name" value="ribosomal_L24"/>
    <property type="match status" value="1"/>
</dbReference>
<dbReference type="CDD" id="cd06089">
    <property type="entry name" value="KOW_RPL26"/>
    <property type="match status" value="1"/>
</dbReference>
<evidence type="ECO:0000259" key="6">
    <source>
        <dbReference type="SMART" id="SM00739"/>
    </source>
</evidence>
<dbReference type="GO" id="GO:1990904">
    <property type="term" value="C:ribonucleoprotein complex"/>
    <property type="evidence" value="ECO:0007669"/>
    <property type="project" value="UniProtKB-KW"/>
</dbReference>
<dbReference type="PATRIC" id="fig|1197325.3.peg.377"/>
<evidence type="ECO:0000313" key="8">
    <source>
        <dbReference type="Proteomes" id="UP000009005"/>
    </source>
</evidence>
<dbReference type="KEGG" id="mwe:WEN_01740"/>
<evidence type="ECO:0000256" key="5">
    <source>
        <dbReference type="HAMAP-Rule" id="MF_01326"/>
    </source>
</evidence>
<dbReference type="InterPro" id="IPR008991">
    <property type="entry name" value="Translation_prot_SH3-like_sf"/>
</dbReference>
<dbReference type="STRING" id="1197325.WEN_01740"/>